<reference evidence="1 2" key="1">
    <citation type="submission" date="2019-10" db="EMBL/GenBank/DDBJ databases">
        <title>Lactobacillus agilis SN811 Whole Genome Sequencing Project.</title>
        <authorList>
            <person name="Suzuki S."/>
            <person name="Endo A."/>
            <person name="Maeno S."/>
            <person name="Shiwa Y."/>
            <person name="Matsutani M."/>
            <person name="Kajikawa A."/>
        </authorList>
    </citation>
    <scope>NUCLEOTIDE SEQUENCE [LARGE SCALE GENOMIC DNA]</scope>
    <source>
        <strain evidence="1 2">SN811</strain>
    </source>
</reference>
<gene>
    <name evidence="1" type="ORF">SN811_01460</name>
</gene>
<accession>A0A6F9Y2B1</accession>
<evidence type="ECO:0008006" key="3">
    <source>
        <dbReference type="Google" id="ProtNLM"/>
    </source>
</evidence>
<organism evidence="1 2">
    <name type="scientific">Ligilactobacillus agilis</name>
    <dbReference type="NCBI Taxonomy" id="1601"/>
    <lineage>
        <taxon>Bacteria</taxon>
        <taxon>Bacillati</taxon>
        <taxon>Bacillota</taxon>
        <taxon>Bacilli</taxon>
        <taxon>Lactobacillales</taxon>
        <taxon>Lactobacillaceae</taxon>
        <taxon>Ligilactobacillus</taxon>
    </lineage>
</organism>
<name>A0A6F9Y2B1_9LACO</name>
<dbReference type="AlphaFoldDB" id="A0A6F9Y2B1"/>
<evidence type="ECO:0000313" key="1">
    <source>
        <dbReference type="EMBL" id="GET11646.1"/>
    </source>
</evidence>
<protein>
    <recommendedName>
        <fullName evidence="3">Recombinase</fullName>
    </recommendedName>
</protein>
<dbReference type="RefSeq" id="WP_172576768.1">
    <property type="nucleotide sequence ID" value="NZ_BLAP01000013.1"/>
</dbReference>
<comment type="caution">
    <text evidence="1">The sequence shown here is derived from an EMBL/GenBank/DDBJ whole genome shotgun (WGS) entry which is preliminary data.</text>
</comment>
<dbReference type="Pfam" id="PF04404">
    <property type="entry name" value="ERF"/>
    <property type="match status" value="1"/>
</dbReference>
<dbReference type="EMBL" id="BLAP01000013">
    <property type="protein sequence ID" value="GET11646.1"/>
    <property type="molecule type" value="Genomic_DNA"/>
</dbReference>
<proteinExistence type="predicted"/>
<sequence length="220" mass="24424">MAFDETYWKLQQGMKVGKTENNNFGHYTYRTAEGILKKFRELISDDELKATLTIVDEPLVIEGWHYIKSKIILATENGEYTASAFARESEAKKGMDPAQVTGATISYARKYALGGLFAISDEIDLDDPNYQAQGQSQAPTSKVEQQKNKQIAANRQNYAGIVKQISLLAKLPEDEINNQIKARVQSKPELAAIKDPLGKSNVYAREAQAYLDEVKASGAV</sequence>
<dbReference type="InterPro" id="IPR007499">
    <property type="entry name" value="ERF_bacteria_virus"/>
</dbReference>
<evidence type="ECO:0000313" key="2">
    <source>
        <dbReference type="Proteomes" id="UP000494160"/>
    </source>
</evidence>
<dbReference type="Proteomes" id="UP000494160">
    <property type="component" value="Unassembled WGS sequence"/>
</dbReference>